<feature type="region of interest" description="Disordered" evidence="1">
    <location>
        <begin position="172"/>
        <end position="213"/>
    </location>
</feature>
<name>A0A914H8I3_GLORO</name>
<feature type="region of interest" description="Disordered" evidence="1">
    <location>
        <begin position="502"/>
        <end position="524"/>
    </location>
</feature>
<evidence type="ECO:0000256" key="1">
    <source>
        <dbReference type="SAM" id="MobiDB-lite"/>
    </source>
</evidence>
<dbReference type="PANTHER" id="PTHR14689">
    <property type="entry name" value="PHORBOL-ESTER_DAG-TYPE DOMAIN-CONTAINING PROTEIN"/>
    <property type="match status" value="1"/>
</dbReference>
<feature type="compositionally biased region" description="Basic residues" evidence="1">
    <location>
        <begin position="650"/>
        <end position="669"/>
    </location>
</feature>
<feature type="compositionally biased region" description="Polar residues" evidence="1">
    <location>
        <begin position="690"/>
        <end position="705"/>
    </location>
</feature>
<dbReference type="AlphaFoldDB" id="A0A914H8I3"/>
<protein>
    <submittedName>
        <fullName evidence="4">DUF4211 domain-containing protein</fullName>
    </submittedName>
</protein>
<dbReference type="PANTHER" id="PTHR14689:SF0">
    <property type="entry name" value="COILED-COIL DOMAIN-CONTAINING PROTEIN 82"/>
    <property type="match status" value="1"/>
</dbReference>
<reference evidence="4" key="1">
    <citation type="submission" date="2022-11" db="UniProtKB">
        <authorList>
            <consortium name="WormBaseParasite"/>
        </authorList>
    </citation>
    <scope>IDENTIFICATION</scope>
</reference>
<feature type="region of interest" description="Disordered" evidence="1">
    <location>
        <begin position="610"/>
        <end position="674"/>
    </location>
</feature>
<dbReference type="Proteomes" id="UP000887572">
    <property type="component" value="Unplaced"/>
</dbReference>
<evidence type="ECO:0000259" key="2">
    <source>
        <dbReference type="Pfam" id="PF13926"/>
    </source>
</evidence>
<sequence>MDSNDMRHHQGTHSNSGTVDGGALSNPTGNNDLLFSTLRHLATRNSESSVAPTNGLYNETTSYPSFQVSLSDQSTSTNYCSSNAVGTSSSSAWLDQAKLSLLPMYGMFQSSLNSSEIYRNSNLSWMDSNIKQAAAAAVAFNAAASLNAMQNLPSFGHLSSASVGFSNLNVSASSHTPQPTGGGHSTQSQTIAQSSAEGQSASKSAECSNYRANPAVPSSMEELSELDLHDFEDFFMEKPSTSLQATQSHRIPFFASIELEKTTGDNNNQPPLHYRTDELASADIELDRLVSLVASQNSCGTGTQPPAKEFTRSNKKESISKSNFLSGPPIFELPQFTPPESPTEIAQLLSVGADNETKHSEPPIDNLKHASNVLVNHCVSNHVEISKSVKENPERRSAAEGNLVFIPKEIKCETAIQQFSRNKVSLTRRDTSKVPVYKLSAYSLNKNCSLDQPQLDALNSDQKRIDDAYSFEEDELPIASCSLSEVLHGAICLSQGREHKLAKEEDHQTKTKRKYTKLHSSSEEVPHEKAVEKINAVYSILAERAKRKATRACFVSSELATDDHSVLTDIPIPTCTLRNGNSNEDVCPNASTTPLLPKLIIRLPKKENSANDDHVTLKPKHSSHKEKKRKKKNKDVDWSETMEFHGTKQKDKRHKEKRHKKWHHKRRRHSTEADESVLVLSCSVPMQQSNFDVPEQQQSNVSPPSRNEPENAEFFTRLHLFERPTERPRRGTFLLPKEDLFAADCALWRIDNQNLLQKYLPVVLDGVTCYQNSSTYSGWCEHYVDDYIAIRVEYIKQSRSENVVCPTFPLQDLFPATNFFADGEEGLEHRTLSVDFEEGHLGSNDEQFDGHLNTFVKLMLKHAVSLQFIQHIRQNDDFGYLYALNEIESRINRCIKNIRMEAPFWSSKFVDCLQLYPRINAVKRSDDNCSERCQACSSCDQEVESAIQLFSLEEQYDYETLSSFTASGIGAISPSNLATDFYVCAQCELYALSYHKAYHLCFYVLKNAEEKLEQVSAKYADLSADELIEKCLGDKIWLNKIADTVMCVSKDGIKDKKLFLKQLPID</sequence>
<evidence type="ECO:0000313" key="3">
    <source>
        <dbReference type="Proteomes" id="UP000887572"/>
    </source>
</evidence>
<dbReference type="GO" id="GO:0005634">
    <property type="term" value="C:nucleus"/>
    <property type="evidence" value="ECO:0007669"/>
    <property type="project" value="TreeGrafter"/>
</dbReference>
<feature type="compositionally biased region" description="Basic and acidic residues" evidence="1">
    <location>
        <begin position="634"/>
        <end position="649"/>
    </location>
</feature>
<dbReference type="WBParaSite" id="Gr19_v10_g1519.t2">
    <property type="protein sequence ID" value="Gr19_v10_g1519.t2"/>
    <property type="gene ID" value="Gr19_v10_g1519"/>
</dbReference>
<dbReference type="Pfam" id="PF13926">
    <property type="entry name" value="DUF4211"/>
    <property type="match status" value="1"/>
</dbReference>
<dbReference type="InterPro" id="IPR025451">
    <property type="entry name" value="DUF4211"/>
</dbReference>
<feature type="compositionally biased region" description="Basic and acidic residues" evidence="1">
    <location>
        <begin position="309"/>
        <end position="319"/>
    </location>
</feature>
<accession>A0A914H8I3</accession>
<keyword evidence="3" id="KW-1185">Reference proteome</keyword>
<feature type="compositionally biased region" description="Low complexity" evidence="1">
    <location>
        <begin position="185"/>
        <end position="196"/>
    </location>
</feature>
<feature type="compositionally biased region" description="Basic residues" evidence="1">
    <location>
        <begin position="617"/>
        <end position="633"/>
    </location>
</feature>
<evidence type="ECO:0000313" key="4">
    <source>
        <dbReference type="WBParaSite" id="Gr19_v10_g1519.t2"/>
    </source>
</evidence>
<feature type="domain" description="DUF4211" evidence="2">
    <location>
        <begin position="845"/>
        <end position="949"/>
    </location>
</feature>
<feature type="compositionally biased region" description="Polar residues" evidence="1">
    <location>
        <begin position="197"/>
        <end position="211"/>
    </location>
</feature>
<proteinExistence type="predicted"/>
<feature type="region of interest" description="Disordered" evidence="1">
    <location>
        <begin position="1"/>
        <end position="26"/>
    </location>
</feature>
<organism evidence="3 4">
    <name type="scientific">Globodera rostochiensis</name>
    <name type="common">Golden nematode worm</name>
    <name type="synonym">Heterodera rostochiensis</name>
    <dbReference type="NCBI Taxonomy" id="31243"/>
    <lineage>
        <taxon>Eukaryota</taxon>
        <taxon>Metazoa</taxon>
        <taxon>Ecdysozoa</taxon>
        <taxon>Nematoda</taxon>
        <taxon>Chromadorea</taxon>
        <taxon>Rhabditida</taxon>
        <taxon>Tylenchina</taxon>
        <taxon>Tylenchomorpha</taxon>
        <taxon>Tylenchoidea</taxon>
        <taxon>Heteroderidae</taxon>
        <taxon>Heteroderinae</taxon>
        <taxon>Globodera</taxon>
    </lineage>
</organism>
<feature type="region of interest" description="Disordered" evidence="1">
    <location>
        <begin position="690"/>
        <end position="709"/>
    </location>
</feature>
<feature type="region of interest" description="Disordered" evidence="1">
    <location>
        <begin position="297"/>
        <end position="338"/>
    </location>
</feature>